<dbReference type="Proteomes" id="UP000594638">
    <property type="component" value="Unassembled WGS sequence"/>
</dbReference>
<evidence type="ECO:0000313" key="2">
    <source>
        <dbReference type="Proteomes" id="UP000594638"/>
    </source>
</evidence>
<gene>
    <name evidence="1" type="ORF">OLEA9_A043467</name>
</gene>
<comment type="caution">
    <text evidence="1">The sequence shown here is derived from an EMBL/GenBank/DDBJ whole genome shotgun (WGS) entry which is preliminary data.</text>
</comment>
<keyword evidence="2" id="KW-1185">Reference proteome</keyword>
<organism evidence="1 2">
    <name type="scientific">Olea europaea subsp. europaea</name>
    <dbReference type="NCBI Taxonomy" id="158383"/>
    <lineage>
        <taxon>Eukaryota</taxon>
        <taxon>Viridiplantae</taxon>
        <taxon>Streptophyta</taxon>
        <taxon>Embryophyta</taxon>
        <taxon>Tracheophyta</taxon>
        <taxon>Spermatophyta</taxon>
        <taxon>Magnoliopsida</taxon>
        <taxon>eudicotyledons</taxon>
        <taxon>Gunneridae</taxon>
        <taxon>Pentapetalae</taxon>
        <taxon>asterids</taxon>
        <taxon>lamiids</taxon>
        <taxon>Lamiales</taxon>
        <taxon>Oleaceae</taxon>
        <taxon>Oleeae</taxon>
        <taxon>Olea</taxon>
    </lineage>
</organism>
<sequence length="118" mass="13323">MLIALAKFTEEVANTDVVELLRQLMSVNQDLIKSEGQLRKVQVHKPPREAITWIIELDFLLEVVDIPDMKISGIRNIEYCPVSLDTAIHNKTGDSHSFGVVRLVIAKETHFKEIAATE</sequence>
<proteinExistence type="predicted"/>
<name>A0A8S0Q0A0_OLEEU</name>
<dbReference type="AlphaFoldDB" id="A0A8S0Q0A0"/>
<protein>
    <submittedName>
        <fullName evidence="1">Uncharacterized protein</fullName>
    </submittedName>
</protein>
<accession>A0A8S0Q0A0</accession>
<dbReference type="Gramene" id="OE9A043467T1">
    <property type="protein sequence ID" value="OE9A043467C1"/>
    <property type="gene ID" value="OE9A043467"/>
</dbReference>
<reference evidence="1 2" key="1">
    <citation type="submission" date="2019-12" db="EMBL/GenBank/DDBJ databases">
        <authorList>
            <person name="Alioto T."/>
            <person name="Alioto T."/>
            <person name="Gomez Garrido J."/>
        </authorList>
    </citation>
    <scope>NUCLEOTIDE SEQUENCE [LARGE SCALE GENOMIC DNA]</scope>
</reference>
<evidence type="ECO:0000313" key="1">
    <source>
        <dbReference type="EMBL" id="CAA2960872.1"/>
    </source>
</evidence>
<dbReference type="EMBL" id="CACTIH010000454">
    <property type="protein sequence ID" value="CAA2960872.1"/>
    <property type="molecule type" value="Genomic_DNA"/>
</dbReference>